<dbReference type="AlphaFoldDB" id="A0A1G9PIY5"/>
<dbReference type="PIRSF" id="PIRSF007663">
    <property type="entry name" value="UCP007663"/>
    <property type="match status" value="1"/>
</dbReference>
<dbReference type="EMBL" id="FNGY01000002">
    <property type="protein sequence ID" value="SDL98513.1"/>
    <property type="molecule type" value="Genomic_DNA"/>
</dbReference>
<evidence type="ECO:0000259" key="3">
    <source>
        <dbReference type="Pfam" id="PF22124"/>
    </source>
</evidence>
<dbReference type="Pfam" id="PF14498">
    <property type="entry name" value="Glyco_hyd_65N_2"/>
    <property type="match status" value="1"/>
</dbReference>
<dbReference type="SUPFAM" id="SSF48208">
    <property type="entry name" value="Six-hairpin glycosidases"/>
    <property type="match status" value="1"/>
</dbReference>
<organism evidence="4 5">
    <name type="scientific">Pedobacter steynii</name>
    <dbReference type="NCBI Taxonomy" id="430522"/>
    <lineage>
        <taxon>Bacteria</taxon>
        <taxon>Pseudomonadati</taxon>
        <taxon>Bacteroidota</taxon>
        <taxon>Sphingobacteriia</taxon>
        <taxon>Sphingobacteriales</taxon>
        <taxon>Sphingobacteriaceae</taxon>
        <taxon>Pedobacter</taxon>
    </lineage>
</organism>
<proteinExistence type="predicted"/>
<protein>
    <submittedName>
        <fullName evidence="4">Alpha-L-fucosidase 2</fullName>
    </submittedName>
</protein>
<dbReference type="InterPro" id="IPR027414">
    <property type="entry name" value="GH95_N_dom"/>
</dbReference>
<dbReference type="GO" id="GO:0004560">
    <property type="term" value="F:alpha-L-fucosidase activity"/>
    <property type="evidence" value="ECO:0007669"/>
    <property type="project" value="InterPro"/>
</dbReference>
<dbReference type="InterPro" id="IPR016518">
    <property type="entry name" value="Alpha-L-fucosidase"/>
</dbReference>
<dbReference type="Pfam" id="PF22124">
    <property type="entry name" value="Glyco_hydro_95_cat"/>
    <property type="match status" value="1"/>
</dbReference>
<dbReference type="PANTHER" id="PTHR31084:SF0">
    <property type="entry name" value="ALPHA-L-FUCOSIDASE 2"/>
    <property type="match status" value="1"/>
</dbReference>
<accession>A0A1G9PIY5</accession>
<dbReference type="InterPro" id="IPR008928">
    <property type="entry name" value="6-hairpin_glycosidase_sf"/>
</dbReference>
<dbReference type="Gene3D" id="1.50.10.10">
    <property type="match status" value="1"/>
</dbReference>
<evidence type="ECO:0000313" key="4">
    <source>
        <dbReference type="EMBL" id="SDL98513.1"/>
    </source>
</evidence>
<evidence type="ECO:0000313" key="5">
    <source>
        <dbReference type="Proteomes" id="UP000183200"/>
    </source>
</evidence>
<dbReference type="Proteomes" id="UP000183200">
    <property type="component" value="Unassembled WGS sequence"/>
</dbReference>
<feature type="domain" description="Glycosyl hydrolase family 95 N-terminal" evidence="1">
    <location>
        <begin position="47"/>
        <end position="290"/>
    </location>
</feature>
<dbReference type="GO" id="GO:0005975">
    <property type="term" value="P:carbohydrate metabolic process"/>
    <property type="evidence" value="ECO:0007669"/>
    <property type="project" value="InterPro"/>
</dbReference>
<dbReference type="InterPro" id="IPR049053">
    <property type="entry name" value="AFCA-like_C"/>
</dbReference>
<feature type="domain" description="Alpha fucosidase A-like C-terminal" evidence="2">
    <location>
        <begin position="732"/>
        <end position="829"/>
    </location>
</feature>
<feature type="domain" description="Glycosyl hydrolase family 95 catalytic" evidence="3">
    <location>
        <begin position="319"/>
        <end position="730"/>
    </location>
</feature>
<keyword evidence="5" id="KW-1185">Reference proteome</keyword>
<dbReference type="PANTHER" id="PTHR31084">
    <property type="entry name" value="ALPHA-L-FUCOSIDASE 2"/>
    <property type="match status" value="1"/>
</dbReference>
<evidence type="ECO:0000259" key="2">
    <source>
        <dbReference type="Pfam" id="PF21307"/>
    </source>
</evidence>
<dbReference type="InterPro" id="IPR012341">
    <property type="entry name" value="6hp_glycosidase-like_sf"/>
</dbReference>
<evidence type="ECO:0000259" key="1">
    <source>
        <dbReference type="Pfam" id="PF14498"/>
    </source>
</evidence>
<reference evidence="5" key="1">
    <citation type="submission" date="2016-10" db="EMBL/GenBank/DDBJ databases">
        <authorList>
            <person name="Varghese N."/>
            <person name="Submissions S."/>
        </authorList>
    </citation>
    <scope>NUCLEOTIDE SEQUENCE [LARGE SCALE GENOMIC DNA]</scope>
    <source>
        <strain evidence="5">DSM 19110</strain>
    </source>
</reference>
<dbReference type="Pfam" id="PF21307">
    <property type="entry name" value="Glyco_hydro_95_C"/>
    <property type="match status" value="1"/>
</dbReference>
<gene>
    <name evidence="4" type="ORF">SAMN05421820_102665</name>
</gene>
<sequence>MYRSLGNTPETKPNMKFYQNFFLMAIGQTCLFAMSGTSHAQSSDIQLYFKKPAASFQEALPLGNGRIGALIGGNPNKDKITLNEISLWSGGVQDADNENAHNYLKPIQDYLLKGQNKEAQELLQQQFVAKGAGSGSGNGSNVPYGCYQTMGELLISWKDTTAAYSDYHRTLNLEKAIAKTSWKRNGVTYTQEALISIPGNIMMIRISASEKGKISFSTNISRKENANVKSEGQGLMMTGQLPNGKEAGLRFAAGLQLQTKGGKKSIKGTAIEVVNADECILLWTAATDYNIADYSKRGADPVQVVKNNLLRAEKLSPLQLEKAHVNAFGSFFNRNRFYLKGAPAEVAALSTPERLIRYGKQLPDPQFPVLYYNFGRYLLISSSQQGSLPANLQGLWAEEYQTPWNGDYHLNINIQMNYWLAEPTGLGDLADPLHRFIGGLVKPGMKTAKAYYNAPGWVAHVIANPWGYTSPGEGAGWGSTLTGGAWLCEHIWEHYKFTNDKVFLAKYYPVLKEASNFLSAILIEEPTHKWLVTAPSNSPENTYIMPDGFKGQTAMGPTMDMQICREIFGYSIEAAKILNKDQEWAGTLSSTRSRLAPNQIGAAGDINEWLNDWKDAEPQHRHTSHLYGLHPYEEITPWDSPELANAARETLKQRGDDGTGWSKAWKINFWARLGDGDHALKLFQQLVTPVDPIRKLNMHSGGTYPNLFCAHPPFQIDGNFGGTAGIAEMLMQSHGKDNVIRLLPALPSNSDWKDGSVKGMRARNAFVVDFDWQNSQLKSGKIQALNGGSCKVALPANTLLKDAQGKTIAQTKDQAEVLSFNALKGSSYHFERR</sequence>
<dbReference type="STRING" id="430522.BFS30_18050"/>
<name>A0A1G9PIY5_9SPHI</name>
<dbReference type="InterPro" id="IPR054363">
    <property type="entry name" value="GH95_cat"/>
</dbReference>